<proteinExistence type="predicted"/>
<dbReference type="EMBL" id="BAAAZY010000013">
    <property type="protein sequence ID" value="GAA4072110.1"/>
    <property type="molecule type" value="Genomic_DNA"/>
</dbReference>
<reference evidence="3" key="1">
    <citation type="journal article" date="2019" name="Int. J. Syst. Evol. Microbiol.">
        <title>The Global Catalogue of Microorganisms (GCM) 10K type strain sequencing project: providing services to taxonomists for standard genome sequencing and annotation.</title>
        <authorList>
            <consortium name="The Broad Institute Genomics Platform"/>
            <consortium name="The Broad Institute Genome Sequencing Center for Infectious Disease"/>
            <person name="Wu L."/>
            <person name="Ma J."/>
        </authorList>
    </citation>
    <scope>NUCLEOTIDE SEQUENCE [LARGE SCALE GENOMIC DNA]</scope>
    <source>
        <strain evidence="3">JCM 16925</strain>
    </source>
</reference>
<evidence type="ECO:0000313" key="3">
    <source>
        <dbReference type="Proteomes" id="UP001499984"/>
    </source>
</evidence>
<organism evidence="2 3">
    <name type="scientific">Streptomyces shaanxiensis</name>
    <dbReference type="NCBI Taxonomy" id="653357"/>
    <lineage>
        <taxon>Bacteria</taxon>
        <taxon>Bacillati</taxon>
        <taxon>Actinomycetota</taxon>
        <taxon>Actinomycetes</taxon>
        <taxon>Kitasatosporales</taxon>
        <taxon>Streptomycetaceae</taxon>
        <taxon>Streptomyces</taxon>
    </lineage>
</organism>
<evidence type="ECO:0000256" key="1">
    <source>
        <dbReference type="SAM" id="MobiDB-lite"/>
    </source>
</evidence>
<keyword evidence="3" id="KW-1185">Reference proteome</keyword>
<feature type="region of interest" description="Disordered" evidence="1">
    <location>
        <begin position="76"/>
        <end position="117"/>
    </location>
</feature>
<accession>A0ABP7VQI5</accession>
<name>A0ABP7VQI5_9ACTN</name>
<feature type="compositionally biased region" description="Polar residues" evidence="1">
    <location>
        <begin position="90"/>
        <end position="103"/>
    </location>
</feature>
<protein>
    <submittedName>
        <fullName evidence="2">Uncharacterized protein</fullName>
    </submittedName>
</protein>
<gene>
    <name evidence="2" type="ORF">GCM10022233_56480</name>
</gene>
<sequence>MRLPGPVAATRLDVPRRRLRRPQAPQPLVATNTHGAQAAPSPSGHDIPIQPFRRPPMDAGQSEWNARYRLGGMEARPRGCADAIPRTSRRASLTGTKSSQQPSPATPGFLTREGFTA</sequence>
<feature type="region of interest" description="Disordered" evidence="1">
    <location>
        <begin position="1"/>
        <end position="60"/>
    </location>
</feature>
<dbReference type="Proteomes" id="UP001499984">
    <property type="component" value="Unassembled WGS sequence"/>
</dbReference>
<evidence type="ECO:0000313" key="2">
    <source>
        <dbReference type="EMBL" id="GAA4072110.1"/>
    </source>
</evidence>
<comment type="caution">
    <text evidence="2">The sequence shown here is derived from an EMBL/GenBank/DDBJ whole genome shotgun (WGS) entry which is preliminary data.</text>
</comment>